<evidence type="ECO:0000313" key="6">
    <source>
        <dbReference type="EMBL" id="TIC28444.1"/>
    </source>
</evidence>
<feature type="compositionally biased region" description="Low complexity" evidence="4">
    <location>
        <begin position="376"/>
        <end position="385"/>
    </location>
</feature>
<comment type="caution">
    <text evidence="6">The sequence shown here is derived from an EMBL/GenBank/DDBJ whole genome shotgun (WGS) entry which is preliminary data.</text>
</comment>
<feature type="compositionally biased region" description="Basic residues" evidence="4">
    <location>
        <begin position="456"/>
        <end position="466"/>
    </location>
</feature>
<protein>
    <recommendedName>
        <fullName evidence="5">Sas10 C-terminal domain-containing protein</fullName>
    </recommendedName>
</protein>
<feature type="compositionally biased region" description="Acidic residues" evidence="4">
    <location>
        <begin position="332"/>
        <end position="341"/>
    </location>
</feature>
<feature type="region of interest" description="Disordered" evidence="4">
    <location>
        <begin position="374"/>
        <end position="517"/>
    </location>
</feature>
<dbReference type="GO" id="GO:0000462">
    <property type="term" value="P:maturation of SSU-rRNA from tricistronic rRNA transcript (SSU-rRNA, 5.8S rRNA, LSU-rRNA)"/>
    <property type="evidence" value="ECO:0007669"/>
    <property type="project" value="TreeGrafter"/>
</dbReference>
<dbReference type="Proteomes" id="UP000305647">
    <property type="component" value="Unassembled WGS sequence"/>
</dbReference>
<dbReference type="AlphaFoldDB" id="A0A4T0MRE3"/>
<feature type="compositionally biased region" description="Acidic residues" evidence="4">
    <location>
        <begin position="181"/>
        <end position="209"/>
    </location>
</feature>
<feature type="compositionally biased region" description="Polar residues" evidence="4">
    <location>
        <begin position="651"/>
        <end position="660"/>
    </location>
</feature>
<organism evidence="6 7">
    <name type="scientific">Wallemia mellicola</name>
    <dbReference type="NCBI Taxonomy" id="1708541"/>
    <lineage>
        <taxon>Eukaryota</taxon>
        <taxon>Fungi</taxon>
        <taxon>Dikarya</taxon>
        <taxon>Basidiomycota</taxon>
        <taxon>Wallemiomycotina</taxon>
        <taxon>Wallemiomycetes</taxon>
        <taxon>Wallemiales</taxon>
        <taxon>Wallemiaceae</taxon>
        <taxon>Wallemia</taxon>
    </lineage>
</organism>
<proteinExistence type="inferred from homology"/>
<dbReference type="GO" id="GO:0032040">
    <property type="term" value="C:small-subunit processome"/>
    <property type="evidence" value="ECO:0007669"/>
    <property type="project" value="TreeGrafter"/>
</dbReference>
<evidence type="ECO:0000256" key="2">
    <source>
        <dbReference type="ARBA" id="ARBA00010979"/>
    </source>
</evidence>
<evidence type="ECO:0000256" key="4">
    <source>
        <dbReference type="SAM" id="MobiDB-lite"/>
    </source>
</evidence>
<feature type="compositionally biased region" description="Acidic residues" evidence="4">
    <location>
        <begin position="28"/>
        <end position="39"/>
    </location>
</feature>
<feature type="compositionally biased region" description="Basic and acidic residues" evidence="4">
    <location>
        <begin position="155"/>
        <end position="166"/>
    </location>
</feature>
<feature type="compositionally biased region" description="Acidic residues" evidence="4">
    <location>
        <begin position="68"/>
        <end position="78"/>
    </location>
</feature>
<feature type="compositionally biased region" description="Basic and acidic residues" evidence="4">
    <location>
        <begin position="15"/>
        <end position="27"/>
    </location>
</feature>
<evidence type="ECO:0000256" key="1">
    <source>
        <dbReference type="ARBA" id="ARBA00004123"/>
    </source>
</evidence>
<gene>
    <name evidence="6" type="ORF">E3Q10_03198</name>
</gene>
<feature type="domain" description="Sas10 C-terminal" evidence="5">
    <location>
        <begin position="583"/>
        <end position="660"/>
    </location>
</feature>
<feature type="compositionally biased region" description="Low complexity" evidence="4">
    <location>
        <begin position="42"/>
        <end position="52"/>
    </location>
</feature>
<comment type="similarity">
    <text evidence="2">Belongs to the SAS10 family.</text>
</comment>
<feature type="compositionally biased region" description="Basic and acidic residues" evidence="4">
    <location>
        <begin position="399"/>
        <end position="414"/>
    </location>
</feature>
<comment type="subcellular location">
    <subcellularLocation>
        <location evidence="1">Nucleus</location>
    </subcellularLocation>
</comment>
<dbReference type="PANTHER" id="PTHR13237:SF8">
    <property type="entry name" value="SOMETHING ABOUT SILENCING PROTEIN 10"/>
    <property type="match status" value="1"/>
</dbReference>
<feature type="compositionally biased region" description="Basic residues" evidence="4">
    <location>
        <begin position="388"/>
        <end position="398"/>
    </location>
</feature>
<feature type="region of interest" description="Disordered" evidence="4">
    <location>
        <begin position="322"/>
        <end position="341"/>
    </location>
</feature>
<dbReference type="EMBL" id="SPRO01000040">
    <property type="protein sequence ID" value="TIC28444.1"/>
    <property type="molecule type" value="Genomic_DNA"/>
</dbReference>
<accession>A0A4T0MRE3</accession>
<feature type="region of interest" description="Disordered" evidence="4">
    <location>
        <begin position="625"/>
        <end position="660"/>
    </location>
</feature>
<dbReference type="PANTHER" id="PTHR13237">
    <property type="entry name" value="SOMETHING ABOUT SILENCING PROTEIN 10-RELATED"/>
    <property type="match status" value="1"/>
</dbReference>
<evidence type="ECO:0000259" key="5">
    <source>
        <dbReference type="Pfam" id="PF09368"/>
    </source>
</evidence>
<reference evidence="6 7" key="1">
    <citation type="submission" date="2019-03" db="EMBL/GenBank/DDBJ databases">
        <title>Sequencing 25 genomes of Wallemia mellicola.</title>
        <authorList>
            <person name="Gostincar C."/>
        </authorList>
    </citation>
    <scope>NUCLEOTIDE SEQUENCE [LARGE SCALE GENOMIC DNA]</scope>
    <source>
        <strain evidence="6 7">EXF-8738</strain>
    </source>
</reference>
<sequence>MARKRSHAQKKTKKHSSDNPKLDRWETADDIEKDSEDECAYLSLSPPISDISPVHHQNDMLSLGDTAEPSDDDSDNEQEVYALNNVGDSDDEEEIGDYQDVPDDAVEYSEEENDDDENQEDDLDDQKLKSWGSKQGAYYARQDENLSSDDEDDLNDHKLEEEEALKLQKNSRQDWNWEDVTGLDDADDDENTQEDTMNLDEPEVEEEPAVDLSGLSRAEKIAYLQKTSPETLALLTDYEDILSKIKETDDFIQKRKEEDENHPALGLLYVYHQTLLTYAPLLTYFICLKASSEYVNNRSKLLQHPVLKRMVTLREGIARMEDLGFGPGDEQQLPDEDDEEQEDIRNMIRQWAANKEQTEDMDDSWKDETLEDGELEGLMTDENAPPAKPKKKSKKSSKKGADVDSRNEMIHELDESALEYKPSTSAKSQKQKQRVSDDDYLGEADALSALDAQSKKNNKKTLRFHTARIAQTDSRRSAASKLRQSGDDDVPYRERKKARLEKGATSAPGEDLDGGDWTAQDEATRRQIMNEADLGETATGDDGDDYYELVRQSKKAAKQAKKEEYDDARWKSRVDYVDETGVDGPRHLPREIALNKAVTPARSFKHSKLNRNPRLKKRVRYDQAQKKLKSMKPVYQGGPEGGQYEGEKTGITRNVKSTKF</sequence>
<feature type="compositionally biased region" description="Basic and acidic residues" evidence="4">
    <location>
        <begin position="484"/>
        <end position="493"/>
    </location>
</feature>
<dbReference type="Pfam" id="PF09368">
    <property type="entry name" value="Sas10"/>
    <property type="match status" value="1"/>
</dbReference>
<evidence type="ECO:0000313" key="7">
    <source>
        <dbReference type="Proteomes" id="UP000305647"/>
    </source>
</evidence>
<feature type="compositionally biased region" description="Acidic residues" evidence="4">
    <location>
        <begin position="88"/>
        <end position="124"/>
    </location>
</feature>
<evidence type="ECO:0000256" key="3">
    <source>
        <dbReference type="ARBA" id="ARBA00023242"/>
    </source>
</evidence>
<dbReference type="InterPro" id="IPR018972">
    <property type="entry name" value="Sas10_C_dom"/>
</dbReference>
<feature type="region of interest" description="Disordered" evidence="4">
    <location>
        <begin position="1"/>
        <end position="211"/>
    </location>
</feature>
<feature type="compositionally biased region" description="Basic residues" evidence="4">
    <location>
        <begin position="1"/>
        <end position="14"/>
    </location>
</feature>
<name>A0A4T0MRE3_9BASI</name>
<keyword evidence="3" id="KW-0539">Nucleus</keyword>